<evidence type="ECO:0008006" key="3">
    <source>
        <dbReference type="Google" id="ProtNLM"/>
    </source>
</evidence>
<sequence length="289" mass="32786">FIGEKEIKKGLEKEIRNLFTGKGGTDRDFTQATEKDAIAAISGRFRSFRIPTIVFAGLVDGVNPCAIAVLLFFISYLVFIGKEGKEVWIAGILFCSAIFIAYLLIGLGFLKFLYASEGIEVASKLIYPIAGSLALVLGIYSFFDYLKARKGKIKEIRLQLPRRVKSILHLIIARQLRRKYLFLICFLTGFLVALVEFLCTGQIYLPTLIYMMGISEYRNISFLYLVLYNIMFVLPLIGIFMLVGLGMGWQRIRASFLARLSAVKFLTSCLFFFLSVYMFIRSAQNFGYL</sequence>
<feature type="transmembrane region" description="Helical" evidence="1">
    <location>
        <begin position="225"/>
        <end position="249"/>
    </location>
</feature>
<evidence type="ECO:0000256" key="1">
    <source>
        <dbReference type="SAM" id="Phobius"/>
    </source>
</evidence>
<organism evidence="2">
    <name type="scientific">marine sediment metagenome</name>
    <dbReference type="NCBI Taxonomy" id="412755"/>
    <lineage>
        <taxon>unclassified sequences</taxon>
        <taxon>metagenomes</taxon>
        <taxon>ecological metagenomes</taxon>
    </lineage>
</organism>
<evidence type="ECO:0000313" key="2">
    <source>
        <dbReference type="EMBL" id="GAH97323.1"/>
    </source>
</evidence>
<keyword evidence="1" id="KW-1133">Transmembrane helix</keyword>
<accession>X1LT43</accession>
<feature type="transmembrane region" description="Helical" evidence="1">
    <location>
        <begin position="53"/>
        <end position="80"/>
    </location>
</feature>
<feature type="non-terminal residue" evidence="2">
    <location>
        <position position="1"/>
    </location>
</feature>
<feature type="transmembrane region" description="Helical" evidence="1">
    <location>
        <begin position="180"/>
        <end position="205"/>
    </location>
</feature>
<dbReference type="EMBL" id="BARV01001532">
    <property type="protein sequence ID" value="GAH97323.1"/>
    <property type="molecule type" value="Genomic_DNA"/>
</dbReference>
<feature type="transmembrane region" description="Helical" evidence="1">
    <location>
        <begin position="87"/>
        <end position="113"/>
    </location>
</feature>
<keyword evidence="1" id="KW-0472">Membrane</keyword>
<feature type="transmembrane region" description="Helical" evidence="1">
    <location>
        <begin position="261"/>
        <end position="280"/>
    </location>
</feature>
<gene>
    <name evidence="2" type="ORF">S06H3_04387</name>
</gene>
<protein>
    <recommendedName>
        <fullName evidence="3">Cytochrome C biogenesis protein transmembrane domain-containing protein</fullName>
    </recommendedName>
</protein>
<proteinExistence type="predicted"/>
<dbReference type="AlphaFoldDB" id="X1LT43"/>
<reference evidence="2" key="1">
    <citation type="journal article" date="2014" name="Front. Microbiol.">
        <title>High frequency of phylogenetically diverse reductive dehalogenase-homologous genes in deep subseafloor sedimentary metagenomes.</title>
        <authorList>
            <person name="Kawai M."/>
            <person name="Futagami T."/>
            <person name="Toyoda A."/>
            <person name="Takaki Y."/>
            <person name="Nishi S."/>
            <person name="Hori S."/>
            <person name="Arai W."/>
            <person name="Tsubouchi T."/>
            <person name="Morono Y."/>
            <person name="Uchiyama I."/>
            <person name="Ito T."/>
            <person name="Fujiyama A."/>
            <person name="Inagaki F."/>
            <person name="Takami H."/>
        </authorList>
    </citation>
    <scope>NUCLEOTIDE SEQUENCE</scope>
    <source>
        <strain evidence="2">Expedition CK06-06</strain>
    </source>
</reference>
<keyword evidence="1" id="KW-0812">Transmembrane</keyword>
<name>X1LT43_9ZZZZ</name>
<feature type="transmembrane region" description="Helical" evidence="1">
    <location>
        <begin position="125"/>
        <end position="146"/>
    </location>
</feature>
<comment type="caution">
    <text evidence="2">The sequence shown here is derived from an EMBL/GenBank/DDBJ whole genome shotgun (WGS) entry which is preliminary data.</text>
</comment>